<proteinExistence type="predicted"/>
<dbReference type="OrthoDB" id="5283415at2759"/>
<dbReference type="EMBL" id="KV441557">
    <property type="protein sequence ID" value="OAG01689.1"/>
    <property type="molecule type" value="Genomic_DNA"/>
</dbReference>
<accession>A0A177C468</accession>
<evidence type="ECO:0000313" key="2">
    <source>
        <dbReference type="EMBL" id="OAG01689.1"/>
    </source>
</evidence>
<evidence type="ECO:0000256" key="1">
    <source>
        <dbReference type="SAM" id="MobiDB-lite"/>
    </source>
</evidence>
<dbReference type="RefSeq" id="XP_018032054.1">
    <property type="nucleotide sequence ID" value="XM_018179274.1"/>
</dbReference>
<sequence>MAAGMTAACLPTLKPLLTTVSDFFTNLSPSRCSSKPSDHHHDQDANSPPPSPYPQSYGTPTFLSLPRPKPARFHDHTSDLDFDLFEAPSITRSRAHSRTPSNLTVFTTFTNFTSTFTVPPFDREMQAARPRTCSKAMSEVERPAELVVGGAKSGYAVSVTSGCGSGETCEGSEEEKTIRRIGSDESCGGVVGGIMRTTEVRV</sequence>
<dbReference type="GeneID" id="28762760"/>
<protein>
    <submittedName>
        <fullName evidence="2">Uncharacterized protein</fullName>
    </submittedName>
</protein>
<dbReference type="Proteomes" id="UP000077069">
    <property type="component" value="Unassembled WGS sequence"/>
</dbReference>
<evidence type="ECO:0000313" key="3">
    <source>
        <dbReference type="Proteomes" id="UP000077069"/>
    </source>
</evidence>
<name>A0A177C468_9PLEO</name>
<reference evidence="2 3" key="1">
    <citation type="submission" date="2016-05" db="EMBL/GenBank/DDBJ databases">
        <title>Comparative analysis of secretome profiles of manganese(II)-oxidizing ascomycete fungi.</title>
        <authorList>
            <consortium name="DOE Joint Genome Institute"/>
            <person name="Zeiner C.A."/>
            <person name="Purvine S.O."/>
            <person name="Zink E.M."/>
            <person name="Wu S."/>
            <person name="Pasa-Tolic L."/>
            <person name="Chaput D.L."/>
            <person name="Haridas S."/>
            <person name="Grigoriev I.V."/>
            <person name="Santelli C.M."/>
            <person name="Hansel C.M."/>
        </authorList>
    </citation>
    <scope>NUCLEOTIDE SEQUENCE [LARGE SCALE GENOMIC DNA]</scope>
    <source>
        <strain evidence="2 3">AP3s5-JAC2a</strain>
    </source>
</reference>
<feature type="region of interest" description="Disordered" evidence="1">
    <location>
        <begin position="31"/>
        <end position="69"/>
    </location>
</feature>
<feature type="non-terminal residue" evidence="2">
    <location>
        <position position="202"/>
    </location>
</feature>
<keyword evidence="3" id="KW-1185">Reference proteome</keyword>
<dbReference type="InParanoid" id="A0A177C468"/>
<gene>
    <name evidence="2" type="ORF">CC84DRAFT_1167857</name>
</gene>
<organism evidence="2 3">
    <name type="scientific">Paraphaeosphaeria sporulosa</name>
    <dbReference type="NCBI Taxonomy" id="1460663"/>
    <lineage>
        <taxon>Eukaryota</taxon>
        <taxon>Fungi</taxon>
        <taxon>Dikarya</taxon>
        <taxon>Ascomycota</taxon>
        <taxon>Pezizomycotina</taxon>
        <taxon>Dothideomycetes</taxon>
        <taxon>Pleosporomycetidae</taxon>
        <taxon>Pleosporales</taxon>
        <taxon>Massarineae</taxon>
        <taxon>Didymosphaeriaceae</taxon>
        <taxon>Paraphaeosphaeria</taxon>
    </lineage>
</organism>
<dbReference type="AlphaFoldDB" id="A0A177C468"/>